<dbReference type="InterPro" id="IPR001909">
    <property type="entry name" value="KRAB"/>
</dbReference>
<feature type="domain" description="KRAB-related" evidence="14">
    <location>
        <begin position="513"/>
        <end position="577"/>
    </location>
</feature>
<evidence type="ECO:0000256" key="4">
    <source>
        <dbReference type="ARBA" id="ARBA00022771"/>
    </source>
</evidence>
<feature type="compositionally biased region" description="Low complexity" evidence="11">
    <location>
        <begin position="899"/>
        <end position="913"/>
    </location>
</feature>
<dbReference type="SMART" id="SM00355">
    <property type="entry name" value="ZnF_C2H2"/>
    <property type="match status" value="3"/>
</dbReference>
<dbReference type="SUPFAM" id="SSF109640">
    <property type="entry name" value="KRAB domain (Kruppel-associated box)"/>
    <property type="match status" value="1"/>
</dbReference>
<dbReference type="Bgee" id="ENSOANG00000037390">
    <property type="expression patterns" value="Expressed in fibroblast and 8 other cell types or tissues"/>
</dbReference>
<evidence type="ECO:0000259" key="12">
    <source>
        <dbReference type="PROSITE" id="PS50157"/>
    </source>
</evidence>
<feature type="region of interest" description="Disordered" evidence="11">
    <location>
        <begin position="881"/>
        <end position="927"/>
    </location>
</feature>
<keyword evidence="4 10" id="KW-0863">Zinc-finger</keyword>
<dbReference type="GO" id="GO:0005634">
    <property type="term" value="C:nucleus"/>
    <property type="evidence" value="ECO:0007669"/>
    <property type="project" value="UniProtKB-SubCell"/>
</dbReference>
<dbReference type="PROSITE" id="PS50157">
    <property type="entry name" value="ZINC_FINGER_C2H2_2"/>
    <property type="match status" value="3"/>
</dbReference>
<dbReference type="PANTHER" id="PTHR23232">
    <property type="entry name" value="KRAB DOMAIN C2H2 ZINC FINGER"/>
    <property type="match status" value="1"/>
</dbReference>
<dbReference type="PROSITE" id="PS50806">
    <property type="entry name" value="KRAB_RELATED"/>
    <property type="match status" value="1"/>
</dbReference>
<evidence type="ECO:0000256" key="5">
    <source>
        <dbReference type="ARBA" id="ARBA00022833"/>
    </source>
</evidence>
<feature type="domain" description="C2H2-type" evidence="12">
    <location>
        <begin position="834"/>
        <end position="861"/>
    </location>
</feature>
<keyword evidence="9" id="KW-0539">Nucleus</keyword>
<keyword evidence="3" id="KW-0677">Repeat</keyword>
<organism evidence="15 16">
    <name type="scientific">Ornithorhynchus anatinus</name>
    <name type="common">Duckbill platypus</name>
    <dbReference type="NCBI Taxonomy" id="9258"/>
    <lineage>
        <taxon>Eukaryota</taxon>
        <taxon>Metazoa</taxon>
        <taxon>Chordata</taxon>
        <taxon>Craniata</taxon>
        <taxon>Vertebrata</taxon>
        <taxon>Euteleostomi</taxon>
        <taxon>Mammalia</taxon>
        <taxon>Monotremata</taxon>
        <taxon>Ornithorhynchidae</taxon>
        <taxon>Ornithorhynchus</taxon>
    </lineage>
</organism>
<evidence type="ECO:0000259" key="14">
    <source>
        <dbReference type="PROSITE" id="PS50806"/>
    </source>
</evidence>
<evidence type="ECO:0000256" key="7">
    <source>
        <dbReference type="ARBA" id="ARBA00023125"/>
    </source>
</evidence>
<sequence length="969" mass="102393">MAEAEAAAAAAAQVRPGMRMGSMAEARPLPAWSRASPDGPRPAPPLSSLLFSSLLFSSLLFSSLLFSSLLFSFPPSSSPPFPSVSPCVSSPLLSSPSPLGFFLSSPLLRLLSPSSFSSPPLLSSSVFLPLLSLPSSSLLPSSSSSLSPSLPSFLSPFLFLLSPSPPSTFLSLLSSSPPPLPLSLPSFFSSSSSSPPSSSSCHLPLLSSPPPLPLPPLIFLSPSSLPPFLSPSSSSPPSSSFCHLPLLSSPPPLSSSPPPLSSSPPPSSLPPLPLSLLFLLSSSSPAPPSLSPLLFLSLFLPPSPLPLPPPLPLPSSSPPPLSSSSPLLLLSSFFSPSLSSLPPSLPHPLLSLFFSLPNLLSLLSLPLSSSSPSSPLSLSFLSPSSSCQQEWDMRTQPPTLFPARSLPQLPAADLSLWTVVAAVQAVERTVGAQAARLLSLEGRAGSAEKKLADCERTAAEFGSRLEGKWAVLETLLQEYGLLQRRLENMENLLRNRNFWILRLPPATNGEVPKVPVTFDDVAVYFSEQEWGNLDRGQKELYKNVMKGNYETLVSLDYAVSKPDFLSRIEQGEEPCVQSLGAEEDGSAGDPNPGPPVSAPEGPTWIKEEEESGVPDREAPEGGGGSPADPGLDGETEAQSSASPPKARAASTHLRSLSFPAAAEGGWAGSSAEGPRAEAGPQRPQAPRPDLARDPAGQSQRGFPPPPRAPSPEPGGVPPAAPAWWEPPAAPGERPPALADPGFRPHEGPARPEGPGTPGRGPPPGPRGFRPRAPAPPHPRRHGCPDRPRRFPARRALGKRPPQARPFQCPECDKSFVCHSWLSRHRTLHTGERPYQCPECEKRYSRKEYLLNHQRLHTGERPFHCAHCGKSFTLKRSFVRHQRRHAKEGPGPLGPPPARPAGLAARLPAPTGETPGPGGAGRRAAEDALYPWGGGGEACLFPDPLQGPLWTARGPGPGPGIPVVKAERLW</sequence>
<dbReference type="FunFam" id="3.30.160.60:FF:002716">
    <property type="entry name" value="Zinc finger protein 212"/>
    <property type="match status" value="1"/>
</dbReference>
<dbReference type="AlphaFoldDB" id="A0A6I8NKD7"/>
<dbReference type="SMART" id="SM00349">
    <property type="entry name" value="KRAB"/>
    <property type="match status" value="1"/>
</dbReference>
<accession>A0A6I8NKD7</accession>
<evidence type="ECO:0000259" key="13">
    <source>
        <dbReference type="PROSITE" id="PS50805"/>
    </source>
</evidence>
<reference evidence="15" key="2">
    <citation type="submission" date="2025-09" db="UniProtKB">
        <authorList>
            <consortium name="Ensembl"/>
        </authorList>
    </citation>
    <scope>IDENTIFICATION</scope>
    <source>
        <strain evidence="15">Glennie</strain>
    </source>
</reference>
<keyword evidence="2" id="KW-0479">Metal-binding</keyword>
<evidence type="ECO:0000313" key="15">
    <source>
        <dbReference type="Ensembl" id="ENSOANP00000041556.1"/>
    </source>
</evidence>
<feature type="domain" description="C2H2-type" evidence="12">
    <location>
        <begin position="862"/>
        <end position="889"/>
    </location>
</feature>
<evidence type="ECO:0000256" key="6">
    <source>
        <dbReference type="ARBA" id="ARBA00023015"/>
    </source>
</evidence>
<evidence type="ECO:0000256" key="3">
    <source>
        <dbReference type="ARBA" id="ARBA00022737"/>
    </source>
</evidence>
<protein>
    <recommendedName>
        <fullName evidence="17">Zinc finger protein 282</fullName>
    </recommendedName>
</protein>
<dbReference type="InterPro" id="IPR013087">
    <property type="entry name" value="Znf_C2H2_type"/>
</dbReference>
<dbReference type="PANTHER" id="PTHR23232:SF118">
    <property type="entry name" value="ZINC FINGER PROTEIN 746"/>
    <property type="match status" value="1"/>
</dbReference>
<keyword evidence="7" id="KW-0238">DNA-binding</keyword>
<feature type="compositionally biased region" description="Low complexity" evidence="11">
    <location>
        <begin position="637"/>
        <end position="650"/>
    </location>
</feature>
<dbReference type="FunFam" id="3.30.160.60:FF:001009">
    <property type="entry name" value="Zinc finger protein 26"/>
    <property type="match status" value="1"/>
</dbReference>
<dbReference type="Gene3D" id="3.30.160.60">
    <property type="entry name" value="Classic Zinc Finger"/>
    <property type="match status" value="3"/>
</dbReference>
<dbReference type="GeneTree" id="ENSGT00940000155153"/>
<dbReference type="PROSITE" id="PS50805">
    <property type="entry name" value="KRAB"/>
    <property type="match status" value="1"/>
</dbReference>
<dbReference type="InterPro" id="IPR003655">
    <property type="entry name" value="aKRAB"/>
</dbReference>
<dbReference type="Pfam" id="PF00096">
    <property type="entry name" value="zf-C2H2"/>
    <property type="match status" value="2"/>
</dbReference>
<dbReference type="GO" id="GO:0000978">
    <property type="term" value="F:RNA polymerase II cis-regulatory region sequence-specific DNA binding"/>
    <property type="evidence" value="ECO:0000318"/>
    <property type="project" value="GO_Central"/>
</dbReference>
<evidence type="ECO:0000256" key="10">
    <source>
        <dbReference type="PROSITE-ProRule" id="PRU00042"/>
    </source>
</evidence>
<dbReference type="GO" id="GO:0003700">
    <property type="term" value="F:DNA-binding transcription factor activity"/>
    <property type="evidence" value="ECO:0000318"/>
    <property type="project" value="GO_Central"/>
</dbReference>
<keyword evidence="16" id="KW-1185">Reference proteome</keyword>
<dbReference type="InterPro" id="IPR036051">
    <property type="entry name" value="KRAB_dom_sf"/>
</dbReference>
<keyword evidence="8" id="KW-0804">Transcription</keyword>
<feature type="compositionally biased region" description="Pro residues" evidence="11">
    <location>
        <begin position="702"/>
        <end position="720"/>
    </location>
</feature>
<dbReference type="GO" id="GO:0006357">
    <property type="term" value="P:regulation of transcription by RNA polymerase II"/>
    <property type="evidence" value="ECO:0000318"/>
    <property type="project" value="GO_Central"/>
</dbReference>
<evidence type="ECO:0000256" key="9">
    <source>
        <dbReference type="ARBA" id="ARBA00023242"/>
    </source>
</evidence>
<evidence type="ECO:0000256" key="1">
    <source>
        <dbReference type="ARBA" id="ARBA00004123"/>
    </source>
</evidence>
<proteinExistence type="predicted"/>
<dbReference type="InterPro" id="IPR036236">
    <property type="entry name" value="Znf_C2H2_sf"/>
</dbReference>
<dbReference type="InterPro" id="IPR050169">
    <property type="entry name" value="Krueppel_C2H2_ZnF"/>
</dbReference>
<dbReference type="SUPFAM" id="SSF57667">
    <property type="entry name" value="beta-beta-alpha zinc fingers"/>
    <property type="match status" value="2"/>
</dbReference>
<dbReference type="PROSITE" id="PS00028">
    <property type="entry name" value="ZINC_FINGER_C2H2_1"/>
    <property type="match status" value="3"/>
</dbReference>
<feature type="compositionally biased region" description="Low complexity" evidence="11">
    <location>
        <begin position="660"/>
        <end position="673"/>
    </location>
</feature>
<dbReference type="Proteomes" id="UP000002279">
    <property type="component" value="Unplaced"/>
</dbReference>
<name>A0A6I8NKD7_ORNAN</name>
<dbReference type="Gene3D" id="6.10.140.140">
    <property type="match status" value="1"/>
</dbReference>
<comment type="subcellular location">
    <subcellularLocation>
        <location evidence="1">Nucleus</location>
    </subcellularLocation>
</comment>
<feature type="region of interest" description="Disordered" evidence="11">
    <location>
        <begin position="579"/>
        <end position="803"/>
    </location>
</feature>
<dbReference type="Ensembl" id="ENSOANT00000050342.1">
    <property type="protein sequence ID" value="ENSOANP00000041556.1"/>
    <property type="gene ID" value="ENSOANG00000037390.1"/>
</dbReference>
<feature type="domain" description="KRAB" evidence="13">
    <location>
        <begin position="516"/>
        <end position="587"/>
    </location>
</feature>
<evidence type="ECO:0000256" key="8">
    <source>
        <dbReference type="ARBA" id="ARBA00023163"/>
    </source>
</evidence>
<keyword evidence="5" id="KW-0862">Zinc</keyword>
<reference evidence="15" key="1">
    <citation type="submission" date="2025-08" db="UniProtKB">
        <authorList>
            <consortium name="Ensembl"/>
        </authorList>
    </citation>
    <scope>IDENTIFICATION</scope>
    <source>
        <strain evidence="15">Glennie</strain>
    </source>
</reference>
<dbReference type="FunFam" id="3.30.160.60:FF:000358">
    <property type="entry name" value="zinc finger protein 24"/>
    <property type="match status" value="1"/>
</dbReference>
<evidence type="ECO:0008006" key="17">
    <source>
        <dbReference type="Google" id="ProtNLM"/>
    </source>
</evidence>
<evidence type="ECO:0000313" key="16">
    <source>
        <dbReference type="Proteomes" id="UP000002279"/>
    </source>
</evidence>
<dbReference type="GO" id="GO:0008270">
    <property type="term" value="F:zinc ion binding"/>
    <property type="evidence" value="ECO:0007669"/>
    <property type="project" value="UniProtKB-KW"/>
</dbReference>
<dbReference type="CDD" id="cd07765">
    <property type="entry name" value="KRAB_A-box"/>
    <property type="match status" value="1"/>
</dbReference>
<dbReference type="InParanoid" id="A0A6I8NKD7"/>
<dbReference type="OMA" id="FRPHEGP"/>
<evidence type="ECO:0000256" key="11">
    <source>
        <dbReference type="SAM" id="MobiDB-lite"/>
    </source>
</evidence>
<evidence type="ECO:0000256" key="2">
    <source>
        <dbReference type="ARBA" id="ARBA00022723"/>
    </source>
</evidence>
<gene>
    <name evidence="15" type="primary">LOC100089754</name>
</gene>
<feature type="domain" description="C2H2-type" evidence="12">
    <location>
        <begin position="806"/>
        <end position="833"/>
    </location>
</feature>
<keyword evidence="6" id="KW-0805">Transcription regulation</keyword>
<dbReference type="Pfam" id="PF01352">
    <property type="entry name" value="KRAB"/>
    <property type="match status" value="1"/>
</dbReference>